<protein>
    <submittedName>
        <fullName evidence="1">Uncharacterized protein</fullName>
    </submittedName>
</protein>
<proteinExistence type="predicted"/>
<organism evidence="1">
    <name type="scientific">bioreactor metagenome</name>
    <dbReference type="NCBI Taxonomy" id="1076179"/>
    <lineage>
        <taxon>unclassified sequences</taxon>
        <taxon>metagenomes</taxon>
        <taxon>ecological metagenomes</taxon>
    </lineage>
</organism>
<dbReference type="AlphaFoldDB" id="A0A645B6S1"/>
<gene>
    <name evidence="1" type="ORF">SDC9_107961</name>
</gene>
<sequence>MQGVGIELKLTLVVVRGSVFLGRAFPVAQVEPGGVAPEKVRRADKDGSPVWHAEGRLTKEPGRALIRRKFRETGTFPAFRIFEQKFAYLAAFGVGGEFFSELDRHAAHQRFVQLSPTIEWQPAGQALGAKIPTRQEPVRQRAEIGTAALSALYRPAQSPALTVYGAVGGRTPRDKRVGRSRDTGQLCGADGFKLKFARGAFAAVPGVFSGRLRVLRHVDDAFKGPFLDYAA</sequence>
<comment type="caution">
    <text evidence="1">The sequence shown here is derived from an EMBL/GenBank/DDBJ whole genome shotgun (WGS) entry which is preliminary data.</text>
</comment>
<reference evidence="1" key="1">
    <citation type="submission" date="2019-08" db="EMBL/GenBank/DDBJ databases">
        <authorList>
            <person name="Kucharzyk K."/>
            <person name="Murdoch R.W."/>
            <person name="Higgins S."/>
            <person name="Loffler F."/>
        </authorList>
    </citation>
    <scope>NUCLEOTIDE SEQUENCE</scope>
</reference>
<evidence type="ECO:0000313" key="1">
    <source>
        <dbReference type="EMBL" id="MPM61107.1"/>
    </source>
</evidence>
<dbReference type="EMBL" id="VSSQ01018154">
    <property type="protein sequence ID" value="MPM61107.1"/>
    <property type="molecule type" value="Genomic_DNA"/>
</dbReference>
<name>A0A645B6S1_9ZZZZ</name>
<accession>A0A645B6S1</accession>